<reference evidence="1" key="1">
    <citation type="submission" date="2019-03" db="EMBL/GenBank/DDBJ databases">
        <authorList>
            <person name="Mank J."/>
            <person name="Almeida P."/>
        </authorList>
    </citation>
    <scope>NUCLEOTIDE SEQUENCE</scope>
    <source>
        <strain evidence="1">78183</strain>
    </source>
</reference>
<dbReference type="EMBL" id="CAADRP010000269">
    <property type="protein sequence ID" value="VFU26098.1"/>
    <property type="molecule type" value="Genomic_DNA"/>
</dbReference>
<proteinExistence type="predicted"/>
<protein>
    <submittedName>
        <fullName evidence="1">Uncharacterized protein</fullName>
    </submittedName>
</protein>
<dbReference type="AlphaFoldDB" id="A0A6N2KEI5"/>
<sequence>MRKLYLLFLYLFLCHYLCIIHTDACRIYLCCLKLSRH</sequence>
<gene>
    <name evidence="1" type="ORF">SVIM_LOCUS66004</name>
</gene>
<accession>A0A6N2KEI5</accession>
<name>A0A6N2KEI5_SALVM</name>
<organism evidence="1">
    <name type="scientific">Salix viminalis</name>
    <name type="common">Common osier</name>
    <name type="synonym">Basket willow</name>
    <dbReference type="NCBI Taxonomy" id="40686"/>
    <lineage>
        <taxon>Eukaryota</taxon>
        <taxon>Viridiplantae</taxon>
        <taxon>Streptophyta</taxon>
        <taxon>Embryophyta</taxon>
        <taxon>Tracheophyta</taxon>
        <taxon>Spermatophyta</taxon>
        <taxon>Magnoliopsida</taxon>
        <taxon>eudicotyledons</taxon>
        <taxon>Gunneridae</taxon>
        <taxon>Pentapetalae</taxon>
        <taxon>rosids</taxon>
        <taxon>fabids</taxon>
        <taxon>Malpighiales</taxon>
        <taxon>Salicaceae</taxon>
        <taxon>Saliceae</taxon>
        <taxon>Salix</taxon>
    </lineage>
</organism>
<evidence type="ECO:0000313" key="1">
    <source>
        <dbReference type="EMBL" id="VFU26098.1"/>
    </source>
</evidence>